<evidence type="ECO:0000313" key="4">
    <source>
        <dbReference type="Proteomes" id="UP000631465"/>
    </source>
</evidence>
<evidence type="ECO:0000256" key="2">
    <source>
        <dbReference type="SAM" id="Phobius"/>
    </source>
</evidence>
<feature type="region of interest" description="Disordered" evidence="1">
    <location>
        <begin position="97"/>
        <end position="124"/>
    </location>
</feature>
<organism evidence="3 4">
    <name type="scientific">Cervus hanglu yarkandensis</name>
    <name type="common">Yarkand deer</name>
    <dbReference type="NCBI Taxonomy" id="84702"/>
    <lineage>
        <taxon>Eukaryota</taxon>
        <taxon>Metazoa</taxon>
        <taxon>Chordata</taxon>
        <taxon>Craniata</taxon>
        <taxon>Vertebrata</taxon>
        <taxon>Euteleostomi</taxon>
        <taxon>Mammalia</taxon>
        <taxon>Eutheria</taxon>
        <taxon>Laurasiatheria</taxon>
        <taxon>Artiodactyla</taxon>
        <taxon>Ruminantia</taxon>
        <taxon>Pecora</taxon>
        <taxon>Cervidae</taxon>
        <taxon>Cervinae</taxon>
        <taxon>Cervus</taxon>
    </lineage>
</organism>
<reference evidence="3 4" key="1">
    <citation type="submission" date="2019-10" db="EMBL/GenBank/DDBJ databases">
        <title>Chromosome-level genome assembly of Tarim red deer.</title>
        <authorList>
            <person name="Ba H."/>
        </authorList>
    </citation>
    <scope>NUCLEOTIDE SEQUENCE [LARGE SCALE GENOMIC DNA]</scope>
    <source>
        <strain evidence="3">CEY-2017</strain>
        <tissue evidence="3">Blood</tissue>
    </source>
</reference>
<dbReference type="EMBL" id="WMHW01009735">
    <property type="protein sequence ID" value="KAF4008769.1"/>
    <property type="molecule type" value="Genomic_DNA"/>
</dbReference>
<sequence>MQPKTKPSAICLLAEARLPQGHSSQLHLLLRLSVAFIYTSIFLAILLCHCVDSLPFADVAIMEGEPKEDRTVKSDVTEDVIYTHLDHETLSERLFTPTPLSPMHPSADPSMYEEFDVNQDHAEP</sequence>
<evidence type="ECO:0000256" key="1">
    <source>
        <dbReference type="SAM" id="MobiDB-lite"/>
    </source>
</evidence>
<protein>
    <recommendedName>
        <fullName evidence="5">Transmembrane protein</fullName>
    </recommendedName>
</protein>
<name>A0A833S576_9CERV</name>
<dbReference type="Proteomes" id="UP000631465">
    <property type="component" value="Unassembled WGS sequence"/>
</dbReference>
<keyword evidence="2" id="KW-0472">Membrane</keyword>
<keyword evidence="2" id="KW-1133">Transmembrane helix</keyword>
<accession>A0A833S576</accession>
<dbReference type="AlphaFoldDB" id="A0A833S576"/>
<evidence type="ECO:0000313" key="3">
    <source>
        <dbReference type="EMBL" id="KAF4008769.1"/>
    </source>
</evidence>
<evidence type="ECO:0008006" key="5">
    <source>
        <dbReference type="Google" id="ProtNLM"/>
    </source>
</evidence>
<gene>
    <name evidence="3" type="ORF">G4228_020568</name>
</gene>
<feature type="transmembrane region" description="Helical" evidence="2">
    <location>
        <begin position="28"/>
        <end position="47"/>
    </location>
</feature>
<keyword evidence="2" id="KW-0812">Transmembrane</keyword>
<proteinExistence type="predicted"/>
<keyword evidence="4" id="KW-1185">Reference proteome</keyword>
<comment type="caution">
    <text evidence="3">The sequence shown here is derived from an EMBL/GenBank/DDBJ whole genome shotgun (WGS) entry which is preliminary data.</text>
</comment>